<dbReference type="InterPro" id="IPR036409">
    <property type="entry name" value="Aldolase_II/adducin_N_sf"/>
</dbReference>
<dbReference type="AlphaFoldDB" id="A0A2T9X326"/>
<organism evidence="4 5">
    <name type="scientific">Acidianus hospitalis</name>
    <dbReference type="NCBI Taxonomy" id="563177"/>
    <lineage>
        <taxon>Archaea</taxon>
        <taxon>Thermoproteota</taxon>
        <taxon>Thermoprotei</taxon>
        <taxon>Sulfolobales</taxon>
        <taxon>Sulfolobaceae</taxon>
        <taxon>Acidianus</taxon>
    </lineage>
</organism>
<dbReference type="GO" id="GO:0016832">
    <property type="term" value="F:aldehyde-lyase activity"/>
    <property type="evidence" value="ECO:0007669"/>
    <property type="project" value="TreeGrafter"/>
</dbReference>
<proteinExistence type="predicted"/>
<dbReference type="EMBL" id="QEFD01000207">
    <property type="protein sequence ID" value="PVU74494.1"/>
    <property type="molecule type" value="Genomic_DNA"/>
</dbReference>
<dbReference type="GO" id="GO:0046872">
    <property type="term" value="F:metal ion binding"/>
    <property type="evidence" value="ECO:0007669"/>
    <property type="project" value="UniProtKB-KW"/>
</dbReference>
<dbReference type="InterPro" id="IPR050197">
    <property type="entry name" value="Aldolase_class_II_sugar_metab"/>
</dbReference>
<dbReference type="Pfam" id="PF00596">
    <property type="entry name" value="Aldolase_II"/>
    <property type="match status" value="1"/>
</dbReference>
<comment type="caution">
    <text evidence="4">The sequence shown here is derived from an EMBL/GenBank/DDBJ whole genome shotgun (WGS) entry which is preliminary data.</text>
</comment>
<dbReference type="UniPathway" id="UPA00071"/>
<dbReference type="InterPro" id="IPR001303">
    <property type="entry name" value="Aldolase_II/adducin_N"/>
</dbReference>
<dbReference type="SMART" id="SM01007">
    <property type="entry name" value="Aldolase_II"/>
    <property type="match status" value="1"/>
</dbReference>
<feature type="domain" description="Class II aldolase/adducin N-terminal" evidence="3">
    <location>
        <begin position="22"/>
        <end position="202"/>
    </location>
</feature>
<sequence>MVYMIGNTYCKLCQTDEEQLKRELVNSVKTLYWKGMISNAGGNQSARLPGQNKIWITPSGYPRVSLEPEDLIAVDLDGNVIEGDLRPSIETRMHLEIYKNRPDVNAVIHAHSPYTMGAAISGYLDITHGEAAAILGEIKIIPYSHPGTIELAKSVGEALRGEGAKVPRIAILMNHGIVSVGACIHEARAFAEIMEEWARFNIAARALGGIKYSLKPQDLRKPGARYIRAVKFGGRPGSY</sequence>
<gene>
    <name evidence="4" type="ORF">DDW13_07090</name>
</gene>
<evidence type="ECO:0000256" key="2">
    <source>
        <dbReference type="ARBA" id="ARBA00023239"/>
    </source>
</evidence>
<reference evidence="4 5" key="1">
    <citation type="journal article" date="2015" name="Appl. Environ. Microbiol.">
        <title>Nanoarchaeota, Their Sulfolobales Host, and Nanoarchaeota Virus Distribution across Yellowstone National Park Hot Springs.</title>
        <authorList>
            <person name="Munson-McGee J.H."/>
            <person name="Field E.K."/>
            <person name="Bateson M."/>
            <person name="Rooney C."/>
            <person name="Stepanauskas R."/>
            <person name="Young M.J."/>
        </authorList>
    </citation>
    <scope>NUCLEOTIDE SEQUENCE [LARGE SCALE GENOMIC DNA]</scope>
    <source>
        <strain evidence="4">SCGC AC-742_N10</strain>
    </source>
</reference>
<evidence type="ECO:0000313" key="5">
    <source>
        <dbReference type="Proteomes" id="UP000245638"/>
    </source>
</evidence>
<dbReference type="GO" id="GO:0005829">
    <property type="term" value="C:cytosol"/>
    <property type="evidence" value="ECO:0007669"/>
    <property type="project" value="TreeGrafter"/>
</dbReference>
<dbReference type="SUPFAM" id="SSF53639">
    <property type="entry name" value="AraD/HMP-PK domain-like"/>
    <property type="match status" value="1"/>
</dbReference>
<accession>A0A2T9X326</accession>
<evidence type="ECO:0000256" key="1">
    <source>
        <dbReference type="ARBA" id="ARBA00022723"/>
    </source>
</evidence>
<name>A0A2T9X326_9CREN</name>
<evidence type="ECO:0000259" key="3">
    <source>
        <dbReference type="SMART" id="SM01007"/>
    </source>
</evidence>
<evidence type="ECO:0000313" key="4">
    <source>
        <dbReference type="EMBL" id="PVU74494.1"/>
    </source>
</evidence>
<keyword evidence="1" id="KW-0479">Metal-binding</keyword>
<protein>
    <submittedName>
        <fullName evidence="4">Class II aldolase family protein</fullName>
    </submittedName>
</protein>
<dbReference type="Proteomes" id="UP000245638">
    <property type="component" value="Unassembled WGS sequence"/>
</dbReference>
<keyword evidence="2" id="KW-0456">Lyase</keyword>
<dbReference type="PANTHER" id="PTHR22789">
    <property type="entry name" value="FUCULOSE PHOSPHATE ALDOLASE"/>
    <property type="match status" value="1"/>
</dbReference>
<dbReference type="PANTHER" id="PTHR22789:SF0">
    <property type="entry name" value="3-OXO-TETRONATE 4-PHOSPHATE DECARBOXYLASE-RELATED"/>
    <property type="match status" value="1"/>
</dbReference>
<dbReference type="GO" id="GO:0019323">
    <property type="term" value="P:pentose catabolic process"/>
    <property type="evidence" value="ECO:0007669"/>
    <property type="project" value="TreeGrafter"/>
</dbReference>
<dbReference type="Gene3D" id="3.40.225.10">
    <property type="entry name" value="Class II aldolase/adducin N-terminal domain"/>
    <property type="match status" value="1"/>
</dbReference>